<dbReference type="Proteomes" id="UP000297975">
    <property type="component" value="Unassembled WGS sequence"/>
</dbReference>
<proteinExistence type="inferred from homology"/>
<organism evidence="5 6">
    <name type="scientific">Filobacillus milosensis</name>
    <dbReference type="NCBI Taxonomy" id="94137"/>
    <lineage>
        <taxon>Bacteria</taxon>
        <taxon>Bacillati</taxon>
        <taxon>Bacillota</taxon>
        <taxon>Bacilli</taxon>
        <taxon>Bacillales</taxon>
        <taxon>Bacillaceae</taxon>
        <taxon>Filobacillus</taxon>
    </lineage>
</organism>
<keyword evidence="6" id="KW-1185">Reference proteome</keyword>
<evidence type="ECO:0000256" key="4">
    <source>
        <dbReference type="SAM" id="Phobius"/>
    </source>
</evidence>
<dbReference type="OrthoDB" id="9772630at2"/>
<evidence type="ECO:0000256" key="3">
    <source>
        <dbReference type="ARBA" id="ARBA00023136"/>
    </source>
</evidence>
<comment type="subcellular location">
    <subcellularLocation>
        <location evidence="1">Membrane</location>
        <topology evidence="1">Multi-pass membrane protein</topology>
    </subcellularLocation>
</comment>
<sequence>MGVRSVLFKKILKSFNEKQQPKQESIKISSSLTKNIELVKELLNNADDLKIRVLDNGEACLVYIESLVLSEKIQQNIFQPLYHKEVSNYSNLDYGNQLTLIDDIGKFLLKGHAVILQNNKNYGLSFNVLNTKLRNVQEPMNELVIRGSHDGFIEDISTNINLIRKRIENYNLVVKYYSKGSQTNNKIAVVYLKGIASDDNVKEIERRIETIDSDMIISPGYIEEFVEDTPMSPFPQILSTERPDRTIANILEGRIAIFSEGSPSCLIAPVSFFAFYQSPDDYNSRWISGTFLRLVRLTSFLIAIGLPSVYIAIIGFHFEVIPHDLIIPVKASINEIPYPPIIEALMMVIVIELIREAGIRLRTYWSDNRYCWWFSYW</sequence>
<comment type="caution">
    <text evidence="5">The sequence shown here is derived from an EMBL/GenBank/DDBJ whole genome shotgun (WGS) entry which is preliminary data.</text>
</comment>
<dbReference type="GO" id="GO:0009847">
    <property type="term" value="P:spore germination"/>
    <property type="evidence" value="ECO:0007669"/>
    <property type="project" value="InterPro"/>
</dbReference>
<keyword evidence="4" id="KW-0812">Transmembrane</keyword>
<dbReference type="Pfam" id="PF03323">
    <property type="entry name" value="GerA"/>
    <property type="match status" value="1"/>
</dbReference>
<feature type="transmembrane region" description="Helical" evidence="4">
    <location>
        <begin position="294"/>
        <end position="316"/>
    </location>
</feature>
<protein>
    <submittedName>
        <fullName evidence="5">Spore germination protein</fullName>
    </submittedName>
</protein>
<evidence type="ECO:0000313" key="6">
    <source>
        <dbReference type="Proteomes" id="UP000297975"/>
    </source>
</evidence>
<keyword evidence="3 4" id="KW-0472">Membrane</keyword>
<dbReference type="GO" id="GO:0016020">
    <property type="term" value="C:membrane"/>
    <property type="evidence" value="ECO:0007669"/>
    <property type="project" value="UniProtKB-SubCell"/>
</dbReference>
<evidence type="ECO:0000313" key="5">
    <source>
        <dbReference type="EMBL" id="TFB21123.1"/>
    </source>
</evidence>
<dbReference type="EMBL" id="SOPW01000009">
    <property type="protein sequence ID" value="TFB21123.1"/>
    <property type="molecule type" value="Genomic_DNA"/>
</dbReference>
<gene>
    <name evidence="5" type="ORF">E3U55_09895</name>
</gene>
<dbReference type="PANTHER" id="PTHR22550:SF5">
    <property type="entry name" value="LEUCINE ZIPPER PROTEIN 4"/>
    <property type="match status" value="1"/>
</dbReference>
<comment type="similarity">
    <text evidence="2">Belongs to the GerABKA family.</text>
</comment>
<dbReference type="InterPro" id="IPR004995">
    <property type="entry name" value="Spore_Ger"/>
</dbReference>
<dbReference type="AlphaFoldDB" id="A0A4Y8IK21"/>
<name>A0A4Y8IK21_9BACI</name>
<keyword evidence="4" id="KW-1133">Transmembrane helix</keyword>
<evidence type="ECO:0000256" key="1">
    <source>
        <dbReference type="ARBA" id="ARBA00004141"/>
    </source>
</evidence>
<feature type="transmembrane region" description="Helical" evidence="4">
    <location>
        <begin position="336"/>
        <end position="354"/>
    </location>
</feature>
<dbReference type="PANTHER" id="PTHR22550">
    <property type="entry name" value="SPORE GERMINATION PROTEIN"/>
    <property type="match status" value="1"/>
</dbReference>
<accession>A0A4Y8IK21</accession>
<dbReference type="InterPro" id="IPR050768">
    <property type="entry name" value="UPF0353/GerABKA_families"/>
</dbReference>
<evidence type="ECO:0000256" key="2">
    <source>
        <dbReference type="ARBA" id="ARBA00005278"/>
    </source>
</evidence>
<reference evidence="5 6" key="1">
    <citation type="submission" date="2019-03" db="EMBL/GenBank/DDBJ databases">
        <authorList>
            <person name="He R.-H."/>
        </authorList>
    </citation>
    <scope>NUCLEOTIDE SEQUENCE [LARGE SCALE GENOMIC DNA]</scope>
    <source>
        <strain evidence="6">SH 714</strain>
    </source>
</reference>